<dbReference type="AlphaFoldDB" id="A0A7S6RF97"/>
<dbReference type="RefSeq" id="WP_200989266.1">
    <property type="nucleotide sequence ID" value="NZ_CP063311.1"/>
</dbReference>
<dbReference type="EMBL" id="CP063311">
    <property type="protein sequence ID" value="QOV23720.1"/>
    <property type="molecule type" value="Genomic_DNA"/>
</dbReference>
<protein>
    <submittedName>
        <fullName evidence="1">Uncharacterized protein</fullName>
    </submittedName>
</protein>
<evidence type="ECO:0000313" key="2">
    <source>
        <dbReference type="Proteomes" id="UP000593846"/>
    </source>
</evidence>
<dbReference type="Proteomes" id="UP000593846">
    <property type="component" value="Chromosome"/>
</dbReference>
<accession>A0A7S6RF97</accession>
<sequence>MIISELNTLETVEAVSVVGGIVDRSYNQTDFIGITFASLNAFQTVITSPGNPANNSAAAGAKADAQNNRSLAGVPFFVTSYTKADTMAVTETLGSSFSASTSVAVIALAL</sequence>
<evidence type="ECO:0000313" key="1">
    <source>
        <dbReference type="EMBL" id="QOV23720.1"/>
    </source>
</evidence>
<name>A0A7S6RF97_9CYAN</name>
<dbReference type="KEGG" id="aee:IM676_05370"/>
<gene>
    <name evidence="1" type="ORF">IM676_05370</name>
</gene>
<reference evidence="2" key="1">
    <citation type="submission" date="2020-10" db="EMBL/GenBank/DDBJ databases">
        <title>Genome-based taxonomic classification of the species Anabaenopsis elenkinii.</title>
        <authorList>
            <person name="Delbaje E."/>
            <person name="Andreote A.P.D."/>
            <person name="Pellegrinetti T.A."/>
            <person name="Cruz R.B."/>
            <person name="Branco L.H.Z."/>
            <person name="Fiore M.F."/>
        </authorList>
    </citation>
    <scope>NUCLEOTIDE SEQUENCE [LARGE SCALE GENOMIC DNA]</scope>
    <source>
        <strain evidence="2">CCIBt3563</strain>
    </source>
</reference>
<organism evidence="1 2">
    <name type="scientific">Anabaenopsis elenkinii CCIBt3563</name>
    <dbReference type="NCBI Taxonomy" id="2779889"/>
    <lineage>
        <taxon>Bacteria</taxon>
        <taxon>Bacillati</taxon>
        <taxon>Cyanobacteriota</taxon>
        <taxon>Cyanophyceae</taxon>
        <taxon>Nostocales</taxon>
        <taxon>Nodulariaceae</taxon>
        <taxon>Anabaenopsis</taxon>
    </lineage>
</organism>
<proteinExistence type="predicted"/>
<keyword evidence="2" id="KW-1185">Reference proteome</keyword>